<dbReference type="InterPro" id="IPR050855">
    <property type="entry name" value="NDM-1-like"/>
</dbReference>
<dbReference type="RefSeq" id="WP_377789296.1">
    <property type="nucleotide sequence ID" value="NZ_JBHLYQ010000059.1"/>
</dbReference>
<organism evidence="2 3">
    <name type="scientific">Aciditerrimonas ferrireducens</name>
    <dbReference type="NCBI Taxonomy" id="667306"/>
    <lineage>
        <taxon>Bacteria</taxon>
        <taxon>Bacillati</taxon>
        <taxon>Actinomycetota</taxon>
        <taxon>Acidimicrobiia</taxon>
        <taxon>Acidimicrobiales</taxon>
        <taxon>Acidimicrobiaceae</taxon>
        <taxon>Aciditerrimonas</taxon>
    </lineage>
</organism>
<reference evidence="2 3" key="1">
    <citation type="submission" date="2024-09" db="EMBL/GenBank/DDBJ databases">
        <authorList>
            <person name="Sun Q."/>
            <person name="Mori K."/>
        </authorList>
    </citation>
    <scope>NUCLEOTIDE SEQUENCE [LARGE SCALE GENOMIC DNA]</scope>
    <source>
        <strain evidence="2 3">JCM 15389</strain>
    </source>
</reference>
<evidence type="ECO:0000259" key="1">
    <source>
        <dbReference type="SMART" id="SM00849"/>
    </source>
</evidence>
<dbReference type="Proteomes" id="UP001589788">
    <property type="component" value="Unassembled WGS sequence"/>
</dbReference>
<dbReference type="PANTHER" id="PTHR42951:SF4">
    <property type="entry name" value="ACYL-COENZYME A THIOESTERASE MBLAC2"/>
    <property type="match status" value="1"/>
</dbReference>
<dbReference type="SUPFAM" id="SSF56281">
    <property type="entry name" value="Metallo-hydrolase/oxidoreductase"/>
    <property type="match status" value="1"/>
</dbReference>
<keyword evidence="3" id="KW-1185">Reference proteome</keyword>
<dbReference type="EMBL" id="JBHLYQ010000059">
    <property type="protein sequence ID" value="MFC0081951.1"/>
    <property type="molecule type" value="Genomic_DNA"/>
</dbReference>
<dbReference type="CDD" id="cd16282">
    <property type="entry name" value="metallo-hydrolase-like_MBL-fold"/>
    <property type="match status" value="1"/>
</dbReference>
<accession>A0ABV6C2P4</accession>
<dbReference type="Pfam" id="PF00753">
    <property type="entry name" value="Lactamase_B"/>
    <property type="match status" value="1"/>
</dbReference>
<dbReference type="PANTHER" id="PTHR42951">
    <property type="entry name" value="METALLO-BETA-LACTAMASE DOMAIN-CONTAINING"/>
    <property type="match status" value="1"/>
</dbReference>
<protein>
    <submittedName>
        <fullName evidence="2">MBL fold metallo-hydrolase</fullName>
    </submittedName>
</protein>
<name>A0ABV6C2P4_9ACTN</name>
<evidence type="ECO:0000313" key="2">
    <source>
        <dbReference type="EMBL" id="MFC0081951.1"/>
    </source>
</evidence>
<proteinExistence type="predicted"/>
<sequence>MSAPSGPTSGWQPLTPRVACQLQLPDGWGLANSGLVLGPEASLLVDVPFDRRTTEALLAGLDPLLRGAGPLRWLVLTHASGDHCYGAGLLEVPEVLATPACAEELAALPPNALAAFCAQAPALGDAGRLLAHAFDRFDFTDLPLRLPDRTLDAPLTLHVGGQPVELRPVGPAHTVGDLVVLLPEDRVLYTGDLVFAGSHPVVWAGPVRRWIATLAQLEQEAVGWRVVPGHGAPGDHRLLAANLAACYRDLGQDAPAQPLDLLAAMGCLLPPPPAP</sequence>
<gene>
    <name evidence="2" type="ORF">ACFFRE_07295</name>
</gene>
<dbReference type="SMART" id="SM00849">
    <property type="entry name" value="Lactamase_B"/>
    <property type="match status" value="1"/>
</dbReference>
<comment type="caution">
    <text evidence="2">The sequence shown here is derived from an EMBL/GenBank/DDBJ whole genome shotgun (WGS) entry which is preliminary data.</text>
</comment>
<dbReference type="InterPro" id="IPR001279">
    <property type="entry name" value="Metallo-B-lactamas"/>
</dbReference>
<feature type="domain" description="Metallo-beta-lactamase" evidence="1">
    <location>
        <begin position="30"/>
        <end position="230"/>
    </location>
</feature>
<dbReference type="Gene3D" id="3.60.15.10">
    <property type="entry name" value="Ribonuclease Z/Hydroxyacylglutathione hydrolase-like"/>
    <property type="match status" value="1"/>
</dbReference>
<dbReference type="InterPro" id="IPR036866">
    <property type="entry name" value="RibonucZ/Hydroxyglut_hydro"/>
</dbReference>
<evidence type="ECO:0000313" key="3">
    <source>
        <dbReference type="Proteomes" id="UP001589788"/>
    </source>
</evidence>